<sequence length="74" mass="8439">MGVTYQPLGHSSWYSFVSNDQCTDWALRLQDATVLTSLRKSLIPFETEPFNAAEIYFCSKMQGFGHNSMELLEV</sequence>
<keyword evidence="1" id="KW-1185">Reference proteome</keyword>
<name>A0A915HPG7_ROMCU</name>
<dbReference type="AlphaFoldDB" id="A0A915HPG7"/>
<organism evidence="1 2">
    <name type="scientific">Romanomermis culicivorax</name>
    <name type="common">Nematode worm</name>
    <dbReference type="NCBI Taxonomy" id="13658"/>
    <lineage>
        <taxon>Eukaryota</taxon>
        <taxon>Metazoa</taxon>
        <taxon>Ecdysozoa</taxon>
        <taxon>Nematoda</taxon>
        <taxon>Enoplea</taxon>
        <taxon>Dorylaimia</taxon>
        <taxon>Mermithida</taxon>
        <taxon>Mermithoidea</taxon>
        <taxon>Mermithidae</taxon>
        <taxon>Romanomermis</taxon>
    </lineage>
</organism>
<protein>
    <submittedName>
        <fullName evidence="2">Uncharacterized protein</fullName>
    </submittedName>
</protein>
<proteinExistence type="predicted"/>
<evidence type="ECO:0000313" key="2">
    <source>
        <dbReference type="WBParaSite" id="nRc.2.0.1.t03848-RA"/>
    </source>
</evidence>
<reference evidence="2" key="1">
    <citation type="submission" date="2022-11" db="UniProtKB">
        <authorList>
            <consortium name="WormBaseParasite"/>
        </authorList>
    </citation>
    <scope>IDENTIFICATION</scope>
</reference>
<dbReference type="WBParaSite" id="nRc.2.0.1.t03848-RA">
    <property type="protein sequence ID" value="nRc.2.0.1.t03848-RA"/>
    <property type="gene ID" value="nRc.2.0.1.g03848"/>
</dbReference>
<accession>A0A915HPG7</accession>
<dbReference type="Proteomes" id="UP000887565">
    <property type="component" value="Unplaced"/>
</dbReference>
<evidence type="ECO:0000313" key="1">
    <source>
        <dbReference type="Proteomes" id="UP000887565"/>
    </source>
</evidence>